<name>A0A437JA78_9SPHN</name>
<evidence type="ECO:0000313" key="3">
    <source>
        <dbReference type="EMBL" id="RVT42270.1"/>
    </source>
</evidence>
<comment type="caution">
    <text evidence="3">The sequence shown here is derived from an EMBL/GenBank/DDBJ whole genome shotgun (WGS) entry which is preliminary data.</text>
</comment>
<dbReference type="PANTHER" id="PTHR43767">
    <property type="entry name" value="LONG-CHAIN-FATTY-ACID--COA LIGASE"/>
    <property type="match status" value="1"/>
</dbReference>
<sequence length="526" mass="56584">MTGPLLHDVNGRPVWMPDTTLAPLDRAIAERPEAVAVRMGDIALNYADYGHAVAMLAADLVMRGAAGGTVAIILRNSIALAVAIFAAQRAGAACATLNPDYTLHELTPMLADAAPQLVLCHADRLTEMMAVAPAHAQVMPIPEDRTFLANLFARDMASLPAFPTIAPNTLAVLQFTGGTTGRAKGVELTHRAIATNIAQREAVLPTDFGDERILCFMPMFHSFAAAMCINLSAYASGTLVILPRYRPDWVIEAIAHHRITRLPAGPTVFNGLIAQDALTREGTQSLRSAWSGSAPLARETRERWEARTGVPVFEGYGQSEAGPILTYFGPGMIAKPGSVGPALPLTHLRIVDPADPSRICDTDEVGEITAQGPQIMRGYRGLAEETAATLRDGWLHTGDIGRIDADGHLFIEDRKKDMALVGGYNVFPREIDEVLMQHPSVAAAACVGVPDSYRGEAIVAFVTPRADRLADSAELADHCTRHLVRYKHPARYRMLPEMPLTPVGKIDKVALRALAIALDRQDADGA</sequence>
<protein>
    <recommendedName>
        <fullName evidence="5">Long-chain fatty acid--CoA ligase</fullName>
    </recommendedName>
</protein>
<keyword evidence="4" id="KW-1185">Reference proteome</keyword>
<dbReference type="PANTHER" id="PTHR43767:SF12">
    <property type="entry name" value="AMP-DEPENDENT SYNTHETASE AND LIGASE"/>
    <property type="match status" value="1"/>
</dbReference>
<organism evidence="3 4">
    <name type="scientific">Sphingobium algorifonticola</name>
    <dbReference type="NCBI Taxonomy" id="2008318"/>
    <lineage>
        <taxon>Bacteria</taxon>
        <taxon>Pseudomonadati</taxon>
        <taxon>Pseudomonadota</taxon>
        <taxon>Alphaproteobacteria</taxon>
        <taxon>Sphingomonadales</taxon>
        <taxon>Sphingomonadaceae</taxon>
        <taxon>Sphingobium</taxon>
    </lineage>
</organism>
<gene>
    <name evidence="3" type="ORF">ENE74_08695</name>
</gene>
<dbReference type="Pfam" id="PF00501">
    <property type="entry name" value="AMP-binding"/>
    <property type="match status" value="1"/>
</dbReference>
<dbReference type="InterPro" id="IPR020845">
    <property type="entry name" value="AMP-binding_CS"/>
</dbReference>
<evidence type="ECO:0000259" key="2">
    <source>
        <dbReference type="Pfam" id="PF13193"/>
    </source>
</evidence>
<dbReference type="InterPro" id="IPR025110">
    <property type="entry name" value="AMP-bd_C"/>
</dbReference>
<dbReference type="PROSITE" id="PS00455">
    <property type="entry name" value="AMP_BINDING"/>
    <property type="match status" value="1"/>
</dbReference>
<feature type="domain" description="AMP-dependent synthetase/ligase" evidence="1">
    <location>
        <begin position="25"/>
        <end position="379"/>
    </location>
</feature>
<feature type="domain" description="AMP-binding enzyme C-terminal" evidence="2">
    <location>
        <begin position="430"/>
        <end position="505"/>
    </location>
</feature>
<dbReference type="Gene3D" id="3.30.300.30">
    <property type="match status" value="1"/>
</dbReference>
<dbReference type="AlphaFoldDB" id="A0A437JA78"/>
<dbReference type="Proteomes" id="UP000282977">
    <property type="component" value="Unassembled WGS sequence"/>
</dbReference>
<dbReference type="Gene3D" id="3.40.50.12780">
    <property type="entry name" value="N-terminal domain of ligase-like"/>
    <property type="match status" value="1"/>
</dbReference>
<dbReference type="InterPro" id="IPR045851">
    <property type="entry name" value="AMP-bd_C_sf"/>
</dbReference>
<evidence type="ECO:0000313" key="4">
    <source>
        <dbReference type="Proteomes" id="UP000282977"/>
    </source>
</evidence>
<dbReference type="InterPro" id="IPR042099">
    <property type="entry name" value="ANL_N_sf"/>
</dbReference>
<dbReference type="OrthoDB" id="9803968at2"/>
<dbReference type="RefSeq" id="WP_127690444.1">
    <property type="nucleotide sequence ID" value="NZ_RZUL01000002.1"/>
</dbReference>
<accession>A0A437JA78</accession>
<dbReference type="InterPro" id="IPR000873">
    <property type="entry name" value="AMP-dep_synth/lig_dom"/>
</dbReference>
<dbReference type="SUPFAM" id="SSF56801">
    <property type="entry name" value="Acetyl-CoA synthetase-like"/>
    <property type="match status" value="1"/>
</dbReference>
<dbReference type="Pfam" id="PF13193">
    <property type="entry name" value="AMP-binding_C"/>
    <property type="match status" value="1"/>
</dbReference>
<proteinExistence type="predicted"/>
<dbReference type="GO" id="GO:0016877">
    <property type="term" value="F:ligase activity, forming carbon-sulfur bonds"/>
    <property type="evidence" value="ECO:0007669"/>
    <property type="project" value="UniProtKB-ARBA"/>
</dbReference>
<reference evidence="3 4" key="1">
    <citation type="submission" date="2019-01" db="EMBL/GenBank/DDBJ databases">
        <authorList>
            <person name="Chen W.-M."/>
        </authorList>
    </citation>
    <scope>NUCLEOTIDE SEQUENCE [LARGE SCALE GENOMIC DNA]</scope>
    <source>
        <strain evidence="3 4">TLA-22</strain>
    </source>
</reference>
<evidence type="ECO:0000259" key="1">
    <source>
        <dbReference type="Pfam" id="PF00501"/>
    </source>
</evidence>
<dbReference type="InterPro" id="IPR050237">
    <property type="entry name" value="ATP-dep_AMP-bd_enzyme"/>
</dbReference>
<dbReference type="EMBL" id="RZUL01000002">
    <property type="protein sequence ID" value="RVT42270.1"/>
    <property type="molecule type" value="Genomic_DNA"/>
</dbReference>
<evidence type="ECO:0008006" key="5">
    <source>
        <dbReference type="Google" id="ProtNLM"/>
    </source>
</evidence>